<dbReference type="EMBL" id="KV784361">
    <property type="protein sequence ID" value="OEU13884.1"/>
    <property type="molecule type" value="Genomic_DNA"/>
</dbReference>
<reference evidence="2 3" key="1">
    <citation type="submission" date="2016-09" db="EMBL/GenBank/DDBJ databases">
        <title>Extensive genetic diversity and differential bi-allelic expression allows diatom success in the polar Southern Ocean.</title>
        <authorList>
            <consortium name="DOE Joint Genome Institute"/>
            <person name="Mock T."/>
            <person name="Otillar R.P."/>
            <person name="Strauss J."/>
            <person name="Dupont C."/>
            <person name="Frickenhaus S."/>
            <person name="Maumus F."/>
            <person name="Mcmullan M."/>
            <person name="Sanges R."/>
            <person name="Schmutz J."/>
            <person name="Toseland A."/>
            <person name="Valas R."/>
            <person name="Veluchamy A."/>
            <person name="Ward B.J."/>
            <person name="Allen A."/>
            <person name="Barry K."/>
            <person name="Falciatore A."/>
            <person name="Ferrante M."/>
            <person name="Fortunato A.E."/>
            <person name="Gloeckner G."/>
            <person name="Gruber A."/>
            <person name="Hipkin R."/>
            <person name="Janech M."/>
            <person name="Kroth P."/>
            <person name="Leese F."/>
            <person name="Lindquist E."/>
            <person name="Lyon B.R."/>
            <person name="Martin J."/>
            <person name="Mayer C."/>
            <person name="Parker M."/>
            <person name="Quesneville H."/>
            <person name="Raymond J."/>
            <person name="Uhlig C."/>
            <person name="Valentin K.U."/>
            <person name="Worden A.Z."/>
            <person name="Armbrust E.V."/>
            <person name="Bowler C."/>
            <person name="Green B."/>
            <person name="Moulton V."/>
            <person name="Van Oosterhout C."/>
            <person name="Grigoriev I."/>
        </authorList>
    </citation>
    <scope>NUCLEOTIDE SEQUENCE [LARGE SCALE GENOMIC DNA]</scope>
    <source>
        <strain evidence="2 3">CCMP1102</strain>
    </source>
</reference>
<evidence type="ECO:0000313" key="2">
    <source>
        <dbReference type="EMBL" id="OEU13884.1"/>
    </source>
</evidence>
<dbReference type="KEGG" id="fcy:FRACYDRAFT_269955"/>
<name>A0A1E7F700_9STRA</name>
<dbReference type="InterPro" id="IPR011989">
    <property type="entry name" value="ARM-like"/>
</dbReference>
<dbReference type="OrthoDB" id="43631at2759"/>
<feature type="region of interest" description="Disordered" evidence="1">
    <location>
        <begin position="63"/>
        <end position="125"/>
    </location>
</feature>
<evidence type="ECO:0000256" key="1">
    <source>
        <dbReference type="SAM" id="MobiDB-lite"/>
    </source>
</evidence>
<keyword evidence="3" id="KW-1185">Reference proteome</keyword>
<organism evidence="2 3">
    <name type="scientific">Fragilariopsis cylindrus CCMP1102</name>
    <dbReference type="NCBI Taxonomy" id="635003"/>
    <lineage>
        <taxon>Eukaryota</taxon>
        <taxon>Sar</taxon>
        <taxon>Stramenopiles</taxon>
        <taxon>Ochrophyta</taxon>
        <taxon>Bacillariophyta</taxon>
        <taxon>Bacillariophyceae</taxon>
        <taxon>Bacillariophycidae</taxon>
        <taxon>Bacillariales</taxon>
        <taxon>Bacillariaceae</taxon>
        <taxon>Fragilariopsis</taxon>
    </lineage>
</organism>
<accession>A0A1E7F700</accession>
<feature type="compositionally biased region" description="Basic and acidic residues" evidence="1">
    <location>
        <begin position="103"/>
        <end position="114"/>
    </location>
</feature>
<evidence type="ECO:0008006" key="4">
    <source>
        <dbReference type="Google" id="ProtNLM"/>
    </source>
</evidence>
<dbReference type="SUPFAM" id="SSF48371">
    <property type="entry name" value="ARM repeat"/>
    <property type="match status" value="1"/>
</dbReference>
<proteinExistence type="predicted"/>
<dbReference type="InParanoid" id="A0A1E7F700"/>
<sequence>MADFGRSFLDMAEAMLGKSSSYTRSSSCNILKSSSSELNANDRCNSDGGEAGKKRALSFMLKEKPSTTNNDTSTISTCSGNSKSNPPQDNARPFIDSPSPDNNNKKSERRRSVDFKMPPKRQRMTAGNYSATDIVQELNCAMSPKERKEALENAMGTFDHNERDIHDNEIEAGADIALVKTLVFLEFKANFRREPIKANREEITLEIGTVLKTLECVYRASSDAVGKSFNRVGTDLLQILVVLIDDEINDSARKNEKKNGGSLEDTYSYVHDLVLRKATKIIGHFARVGMATRPMARFPGFLGSVLNLINMRPYSSIPFEARLSCLWTIANLACNTDNMAMMMSTPNLIDSLVTITNRRPNSGDSIETIMEILRAKSIASRSFLNLSWSPENKILMSENVAVVLALSRLVMERQAPYKSSKTMQNVLVQARRHSIASLRNISAAPRRSKISLCSYNSGKLLDVLTDVALNETDQYVVDLSFSAIHNLAIEETAEAIVDRPALVLALKNVLLEDDNNNDDSQEGERHSVTCQCASATILVLESAITPDKPSYENLRELLDAINPSNTTELNVPITTSQ</sequence>
<dbReference type="InterPro" id="IPR016024">
    <property type="entry name" value="ARM-type_fold"/>
</dbReference>
<dbReference type="AlphaFoldDB" id="A0A1E7F700"/>
<protein>
    <recommendedName>
        <fullName evidence="4">ARM repeat-containing protein</fullName>
    </recommendedName>
</protein>
<dbReference type="Gene3D" id="1.25.10.10">
    <property type="entry name" value="Leucine-rich Repeat Variant"/>
    <property type="match status" value="1"/>
</dbReference>
<gene>
    <name evidence="2" type="ORF">FRACYDRAFT_269955</name>
</gene>
<dbReference type="Proteomes" id="UP000095751">
    <property type="component" value="Unassembled WGS sequence"/>
</dbReference>
<evidence type="ECO:0000313" key="3">
    <source>
        <dbReference type="Proteomes" id="UP000095751"/>
    </source>
</evidence>
<feature type="compositionally biased region" description="Low complexity" evidence="1">
    <location>
        <begin position="66"/>
        <end position="79"/>
    </location>
</feature>